<gene>
    <name evidence="2" type="ORF">COA96_09685</name>
</gene>
<proteinExistence type="predicted"/>
<dbReference type="PANTHER" id="PTHR34322">
    <property type="entry name" value="TRANSPOSASE, Y1_TNP DOMAIN-CONTAINING"/>
    <property type="match status" value="1"/>
</dbReference>
<protein>
    <submittedName>
        <fullName evidence="2">Transposase</fullName>
    </submittedName>
</protein>
<name>A0A2A5AYS7_9GAMM</name>
<comment type="caution">
    <text evidence="2">The sequence shown here is derived from an EMBL/GenBank/DDBJ whole genome shotgun (WGS) entry which is preliminary data.</text>
</comment>
<dbReference type="Gene3D" id="3.30.70.1290">
    <property type="entry name" value="Transposase IS200-like"/>
    <property type="match status" value="1"/>
</dbReference>
<dbReference type="GO" id="GO:0006313">
    <property type="term" value="P:DNA transposition"/>
    <property type="evidence" value="ECO:0007669"/>
    <property type="project" value="InterPro"/>
</dbReference>
<dbReference type="GO" id="GO:0003677">
    <property type="term" value="F:DNA binding"/>
    <property type="evidence" value="ECO:0007669"/>
    <property type="project" value="InterPro"/>
</dbReference>
<dbReference type="SMART" id="SM01321">
    <property type="entry name" value="Y1_Tnp"/>
    <property type="match status" value="1"/>
</dbReference>
<feature type="domain" description="Transposase IS200-like" evidence="1">
    <location>
        <begin position="12"/>
        <end position="187"/>
    </location>
</feature>
<evidence type="ECO:0000313" key="3">
    <source>
        <dbReference type="Proteomes" id="UP000218327"/>
    </source>
</evidence>
<dbReference type="PANTHER" id="PTHR34322:SF2">
    <property type="entry name" value="TRANSPOSASE IS200-LIKE DOMAIN-CONTAINING PROTEIN"/>
    <property type="match status" value="1"/>
</dbReference>
<dbReference type="EMBL" id="NVVJ01000027">
    <property type="protein sequence ID" value="PCJ24385.1"/>
    <property type="molecule type" value="Genomic_DNA"/>
</dbReference>
<dbReference type="Proteomes" id="UP000218327">
    <property type="component" value="Unassembled WGS sequence"/>
</dbReference>
<sequence length="364" mass="41961">MTRARYQQVSIQDTPYYHCISRCVRRAYLCGNDPVSGQNFDHRKQWLVTRIKQLSAQFSIDICAYAIMGNHYHLVLFVNQQQMNSWDDAEVIKRWTQLFPRNAALVETLQNNKSTKAAQKLLKKNVDMWRERLMDISWFMRCLNESIARRANREDKCSGRFWEGRFKSQALLDEKALVTCMAYVDLNPVRAGIAESLENSDFTSIQERLIHHARKVKNRSYRQHRLLTRRTAKHLVGRQSKPKQATLRPMTELAGVSKAPLPITSQAYFDLLESTCAALYHSSSSPHSSSNSFDEKHKVLHDLGIGAEAWLKSVSAFHRHYSVAAGGELSLIHFHESRIKAGVNFKHPHKWIRGIHASRLLYGT</sequence>
<reference evidence="3" key="1">
    <citation type="submission" date="2017-08" db="EMBL/GenBank/DDBJ databases">
        <title>A dynamic microbial community with high functional redundancy inhabits the cold, oxic subseafloor aquifer.</title>
        <authorList>
            <person name="Tully B.J."/>
            <person name="Wheat C.G."/>
            <person name="Glazer B.T."/>
            <person name="Huber J.A."/>
        </authorList>
    </citation>
    <scope>NUCLEOTIDE SEQUENCE [LARGE SCALE GENOMIC DNA]</scope>
</reference>
<accession>A0A2A5AYS7</accession>
<evidence type="ECO:0000313" key="2">
    <source>
        <dbReference type="EMBL" id="PCJ24385.1"/>
    </source>
</evidence>
<evidence type="ECO:0000259" key="1">
    <source>
        <dbReference type="SMART" id="SM01321"/>
    </source>
</evidence>
<dbReference type="InterPro" id="IPR002686">
    <property type="entry name" value="Transposase_17"/>
</dbReference>
<dbReference type="AlphaFoldDB" id="A0A2A5AYS7"/>
<dbReference type="SUPFAM" id="SSF143422">
    <property type="entry name" value="Transposase IS200-like"/>
    <property type="match status" value="1"/>
</dbReference>
<dbReference type="GO" id="GO:0004803">
    <property type="term" value="F:transposase activity"/>
    <property type="evidence" value="ECO:0007669"/>
    <property type="project" value="InterPro"/>
</dbReference>
<organism evidence="2 3">
    <name type="scientific">SAR86 cluster bacterium</name>
    <dbReference type="NCBI Taxonomy" id="2030880"/>
    <lineage>
        <taxon>Bacteria</taxon>
        <taxon>Pseudomonadati</taxon>
        <taxon>Pseudomonadota</taxon>
        <taxon>Gammaproteobacteria</taxon>
        <taxon>SAR86 cluster</taxon>
    </lineage>
</organism>
<dbReference type="InterPro" id="IPR036515">
    <property type="entry name" value="Transposase_17_sf"/>
</dbReference>